<proteinExistence type="inferred from homology"/>
<dbReference type="InterPro" id="IPR027417">
    <property type="entry name" value="P-loop_NTPase"/>
</dbReference>
<evidence type="ECO:0000259" key="9">
    <source>
        <dbReference type="Pfam" id="PF01061"/>
    </source>
</evidence>
<keyword evidence="12" id="KW-1185">Reference proteome</keyword>
<evidence type="ECO:0000256" key="1">
    <source>
        <dbReference type="ARBA" id="ARBA00004141"/>
    </source>
</evidence>
<feature type="domain" description="ABC transporter family G" evidence="10">
    <location>
        <begin position="104"/>
        <end position="159"/>
    </location>
</feature>
<protein>
    <recommendedName>
        <fullName evidence="13">ABC transporter domain-containing protein</fullName>
    </recommendedName>
</protein>
<dbReference type="PANTHER" id="PTHR48042">
    <property type="entry name" value="ABC TRANSPORTER G FAMILY MEMBER 11"/>
    <property type="match status" value="1"/>
</dbReference>
<dbReference type="GO" id="GO:0016887">
    <property type="term" value="F:ATP hydrolysis activity"/>
    <property type="evidence" value="ECO:0007669"/>
    <property type="project" value="InterPro"/>
</dbReference>
<evidence type="ECO:0000256" key="3">
    <source>
        <dbReference type="ARBA" id="ARBA00022448"/>
    </source>
</evidence>
<evidence type="ECO:0000259" key="8">
    <source>
        <dbReference type="Pfam" id="PF00005"/>
    </source>
</evidence>
<dbReference type="Proteomes" id="UP001438707">
    <property type="component" value="Unassembled WGS sequence"/>
</dbReference>
<name>A0AAW1QBR7_9CHLO</name>
<dbReference type="Pfam" id="PF19055">
    <property type="entry name" value="ABC2_membrane_7"/>
    <property type="match status" value="1"/>
</dbReference>
<dbReference type="EMBL" id="JALJOS010000060">
    <property type="protein sequence ID" value="KAK9818551.1"/>
    <property type="molecule type" value="Genomic_DNA"/>
</dbReference>
<keyword evidence="3" id="KW-0813">Transport</keyword>
<feature type="domain" description="ABC-2 type transporter transmembrane" evidence="9">
    <location>
        <begin position="171"/>
        <end position="383"/>
    </location>
</feature>
<evidence type="ECO:0000313" key="12">
    <source>
        <dbReference type="Proteomes" id="UP001438707"/>
    </source>
</evidence>
<dbReference type="GO" id="GO:0016020">
    <property type="term" value="C:membrane"/>
    <property type="evidence" value="ECO:0007669"/>
    <property type="project" value="UniProtKB-SubCell"/>
</dbReference>
<reference evidence="11 12" key="1">
    <citation type="journal article" date="2024" name="Nat. Commun.">
        <title>Phylogenomics reveals the evolutionary origins of lichenization in chlorophyte algae.</title>
        <authorList>
            <person name="Puginier C."/>
            <person name="Libourel C."/>
            <person name="Otte J."/>
            <person name="Skaloud P."/>
            <person name="Haon M."/>
            <person name="Grisel S."/>
            <person name="Petersen M."/>
            <person name="Berrin J.G."/>
            <person name="Delaux P.M."/>
            <person name="Dal Grande F."/>
            <person name="Keller J."/>
        </authorList>
    </citation>
    <scope>NUCLEOTIDE SEQUENCE [LARGE SCALE GENOMIC DNA]</scope>
    <source>
        <strain evidence="11 12">SAG 2145</strain>
    </source>
</reference>
<dbReference type="Pfam" id="PF00005">
    <property type="entry name" value="ABC_tran"/>
    <property type="match status" value="1"/>
</dbReference>
<accession>A0AAW1QBR7</accession>
<feature type="transmembrane region" description="Helical" evidence="7">
    <location>
        <begin position="224"/>
        <end position="245"/>
    </location>
</feature>
<dbReference type="InterPro" id="IPR052215">
    <property type="entry name" value="Plant_ABCG"/>
</dbReference>
<organism evidence="11 12">
    <name type="scientific">Apatococcus lobatus</name>
    <dbReference type="NCBI Taxonomy" id="904363"/>
    <lineage>
        <taxon>Eukaryota</taxon>
        <taxon>Viridiplantae</taxon>
        <taxon>Chlorophyta</taxon>
        <taxon>core chlorophytes</taxon>
        <taxon>Trebouxiophyceae</taxon>
        <taxon>Chlorellales</taxon>
        <taxon>Chlorellaceae</taxon>
        <taxon>Apatococcus</taxon>
    </lineage>
</organism>
<keyword evidence="6 7" id="KW-0472">Membrane</keyword>
<evidence type="ECO:0008006" key="13">
    <source>
        <dbReference type="Google" id="ProtNLM"/>
    </source>
</evidence>
<sequence length="458" mass="50915">MGPSGCGKTTLLDSLAGRLPRSAKLSGQVLLNGRASSLTHGTAAYVTQDDVLIGSLTVMECMMFVARLRLPSSVTHADKLAKVNYILHIKALCMGCCTVVAVIHQPSSEVFELFDKLCLLAAGEVLTYGPTEHAVRSFESVGLPVPLHINPSDHFLHCINADFEDHPNWFTQTFYLTWRNLLNMMRNVGLFWIRAGMYIMLCLVLGFVYFQLRHTWHDVFSRTALIFFGVAFLTFMSIAAFPAFVEEMQVFIQERLNGYYGVSQFVVANTIAATPFVFLIAVLSSVTVYWLASLNPSGGSVIYFILDLFLSLMVVESMMMAIAPLVPHYLMGIAAGSGLLGIFMLVCGFFQPAGQLPRPILYYPLHYMAFHTYSFYGFMKNEFVGTDGWGCPCSIMANGCSIMAVGGSERRFSGEQVLASYDVWSLNKWVDLALLGAWIVFYRAAFLSTLKLKERISM</sequence>
<comment type="similarity">
    <text evidence="2">Belongs to the ABC transporter superfamily. ABCG family. Eye pigment precursor importer (TC 3.A.1.204) subfamily.</text>
</comment>
<feature type="transmembrane region" description="Helical" evidence="7">
    <location>
        <begin position="265"/>
        <end position="292"/>
    </location>
</feature>
<dbReference type="Pfam" id="PF01061">
    <property type="entry name" value="ABC2_membrane"/>
    <property type="match status" value="1"/>
</dbReference>
<feature type="domain" description="ABC transporter" evidence="8">
    <location>
        <begin position="1"/>
        <end position="71"/>
    </location>
</feature>
<evidence type="ECO:0000256" key="6">
    <source>
        <dbReference type="ARBA" id="ARBA00023136"/>
    </source>
</evidence>
<dbReference type="InterPro" id="IPR043926">
    <property type="entry name" value="ABCG_dom"/>
</dbReference>
<evidence type="ECO:0000256" key="4">
    <source>
        <dbReference type="ARBA" id="ARBA00022692"/>
    </source>
</evidence>
<comment type="subcellular location">
    <subcellularLocation>
        <location evidence="1">Membrane</location>
        <topology evidence="1">Multi-pass membrane protein</topology>
    </subcellularLocation>
</comment>
<dbReference type="GO" id="GO:0005524">
    <property type="term" value="F:ATP binding"/>
    <property type="evidence" value="ECO:0007669"/>
    <property type="project" value="InterPro"/>
</dbReference>
<feature type="transmembrane region" description="Helical" evidence="7">
    <location>
        <begin position="329"/>
        <end position="349"/>
    </location>
</feature>
<feature type="transmembrane region" description="Helical" evidence="7">
    <location>
        <begin position="191"/>
        <end position="212"/>
    </location>
</feature>
<evidence type="ECO:0000256" key="2">
    <source>
        <dbReference type="ARBA" id="ARBA00005814"/>
    </source>
</evidence>
<dbReference type="SUPFAM" id="SSF52540">
    <property type="entry name" value="P-loop containing nucleoside triphosphate hydrolases"/>
    <property type="match status" value="1"/>
</dbReference>
<comment type="caution">
    <text evidence="11">The sequence shown here is derived from an EMBL/GenBank/DDBJ whole genome shotgun (WGS) entry which is preliminary data.</text>
</comment>
<dbReference type="AlphaFoldDB" id="A0AAW1QBR7"/>
<dbReference type="PANTHER" id="PTHR48042:SF11">
    <property type="entry name" value="ABC TRANSPORTER G FAMILY MEMBER 11"/>
    <property type="match status" value="1"/>
</dbReference>
<dbReference type="GO" id="GO:0140359">
    <property type="term" value="F:ABC-type transporter activity"/>
    <property type="evidence" value="ECO:0007669"/>
    <property type="project" value="InterPro"/>
</dbReference>
<evidence type="ECO:0000259" key="10">
    <source>
        <dbReference type="Pfam" id="PF19055"/>
    </source>
</evidence>
<evidence type="ECO:0000256" key="5">
    <source>
        <dbReference type="ARBA" id="ARBA00022989"/>
    </source>
</evidence>
<dbReference type="Gene3D" id="3.40.50.300">
    <property type="entry name" value="P-loop containing nucleotide triphosphate hydrolases"/>
    <property type="match status" value="1"/>
</dbReference>
<keyword evidence="4 7" id="KW-0812">Transmembrane</keyword>
<feature type="transmembrane region" description="Helical" evidence="7">
    <location>
        <begin position="361"/>
        <end position="379"/>
    </location>
</feature>
<evidence type="ECO:0000313" key="11">
    <source>
        <dbReference type="EMBL" id="KAK9818551.1"/>
    </source>
</evidence>
<dbReference type="InterPro" id="IPR003439">
    <property type="entry name" value="ABC_transporter-like_ATP-bd"/>
</dbReference>
<feature type="transmembrane region" description="Helical" evidence="7">
    <location>
        <begin position="432"/>
        <end position="450"/>
    </location>
</feature>
<dbReference type="InterPro" id="IPR013525">
    <property type="entry name" value="ABC2_TM"/>
</dbReference>
<gene>
    <name evidence="11" type="ORF">WJX74_006208</name>
</gene>
<keyword evidence="5 7" id="KW-1133">Transmembrane helix</keyword>
<evidence type="ECO:0000256" key="7">
    <source>
        <dbReference type="SAM" id="Phobius"/>
    </source>
</evidence>